<name>A0A7W7Z5Q7_9BRAD</name>
<evidence type="ECO:0000313" key="2">
    <source>
        <dbReference type="Proteomes" id="UP000542353"/>
    </source>
</evidence>
<accession>A0A7W7Z5Q7</accession>
<reference evidence="1 2" key="1">
    <citation type="submission" date="2020-08" db="EMBL/GenBank/DDBJ databases">
        <title>Genomic Encyclopedia of Type Strains, Phase IV (KMG-IV): sequencing the most valuable type-strain genomes for metagenomic binning, comparative biology and taxonomic classification.</title>
        <authorList>
            <person name="Goeker M."/>
        </authorList>
    </citation>
    <scope>NUCLEOTIDE SEQUENCE [LARGE SCALE GENOMIC DNA]</scope>
    <source>
        <strain evidence="1 2">DSM 12706</strain>
    </source>
</reference>
<dbReference type="AlphaFoldDB" id="A0A7W7Z5Q7"/>
<keyword evidence="2" id="KW-1185">Reference proteome</keyword>
<comment type="caution">
    <text evidence="1">The sequence shown here is derived from an EMBL/GenBank/DDBJ whole genome shotgun (WGS) entry which is preliminary data.</text>
</comment>
<dbReference type="RefSeq" id="WP_184259322.1">
    <property type="nucleotide sequence ID" value="NZ_JACHIH010000022.1"/>
</dbReference>
<gene>
    <name evidence="1" type="ORF">HNR60_003286</name>
</gene>
<sequence length="365" mass="40198">MHWARSALVEIEFLVADGVAFSLTQFITALADAERTAFAGRAGAGITDIVMCALGYTWRDNASSVLSPTISHADFIYGGGAVAAHGVVLAEAHGSFAQSVNGTRMSGEARHKYVRQVKPHIATTCEHGDVIHGYSVAFGSNPSSLDTYLHVAETRISKDKGKPNPLAPQAEPRGAGAVPTSLALAAHRSNFLLMGATQVVAWIDWLRGTGDQPAEDYVTTFFTIEVSGRRFLAAAEHFFPYARSRFLFEELEFPRVPWPWEEFERWRHRLRGGLANVFAMDEWAAKSFLLALSAMIRGGRDQVPLALDLPDIEPFGFSPDLDRGYRDEDARYPVAQFRDGLALLSRLPRSPAPDARHWSPQRGFI</sequence>
<organism evidence="1 2">
    <name type="scientific">Rhodopseudomonas rhenobacensis</name>
    <dbReference type="NCBI Taxonomy" id="87461"/>
    <lineage>
        <taxon>Bacteria</taxon>
        <taxon>Pseudomonadati</taxon>
        <taxon>Pseudomonadota</taxon>
        <taxon>Alphaproteobacteria</taxon>
        <taxon>Hyphomicrobiales</taxon>
        <taxon>Nitrobacteraceae</taxon>
        <taxon>Rhodopseudomonas</taxon>
    </lineage>
</organism>
<dbReference type="Proteomes" id="UP000542353">
    <property type="component" value="Unassembled WGS sequence"/>
</dbReference>
<proteinExistence type="predicted"/>
<dbReference type="EMBL" id="JACHIH010000022">
    <property type="protein sequence ID" value="MBB5048519.1"/>
    <property type="molecule type" value="Genomic_DNA"/>
</dbReference>
<evidence type="ECO:0000313" key="1">
    <source>
        <dbReference type="EMBL" id="MBB5048519.1"/>
    </source>
</evidence>
<protein>
    <submittedName>
        <fullName evidence="1">Uncharacterized protein</fullName>
    </submittedName>
</protein>